<accession>A0A0J1BC11</accession>
<evidence type="ECO:0000313" key="1">
    <source>
        <dbReference type="EMBL" id="KLU04180.1"/>
    </source>
</evidence>
<name>A0A0J1BC11_RHOIS</name>
<gene>
    <name evidence="1" type="ORF">RISK_003766</name>
</gene>
<sequence>MDRRTESFGPRAIWGSNVETFRDIGWLDGRKPANSGA</sequence>
<proteinExistence type="predicted"/>
<dbReference type="AlphaFoldDB" id="A0A0J1BC11"/>
<evidence type="ECO:0000313" key="2">
    <source>
        <dbReference type="Proteomes" id="UP000036367"/>
    </source>
</evidence>
<protein>
    <submittedName>
        <fullName evidence="1">Uncharacterized protein</fullName>
    </submittedName>
</protein>
<reference evidence="1" key="1">
    <citation type="submission" date="2015-05" db="EMBL/GenBank/DDBJ databases">
        <title>Permanent draft genome of Rhodopirellula islandicus K833.</title>
        <authorList>
            <person name="Kizina J."/>
            <person name="Richter M."/>
            <person name="Glockner F.O."/>
            <person name="Harder J."/>
        </authorList>
    </citation>
    <scope>NUCLEOTIDE SEQUENCE [LARGE SCALE GENOMIC DNA]</scope>
    <source>
        <strain evidence="1">K833</strain>
    </source>
</reference>
<comment type="caution">
    <text evidence="1">The sequence shown here is derived from an EMBL/GenBank/DDBJ whole genome shotgun (WGS) entry which is preliminary data.</text>
</comment>
<dbReference type="EMBL" id="LECT01000029">
    <property type="protein sequence ID" value="KLU04180.1"/>
    <property type="molecule type" value="Genomic_DNA"/>
</dbReference>
<dbReference type="Proteomes" id="UP000036367">
    <property type="component" value="Unassembled WGS sequence"/>
</dbReference>
<organism evidence="1 2">
    <name type="scientific">Rhodopirellula islandica</name>
    <dbReference type="NCBI Taxonomy" id="595434"/>
    <lineage>
        <taxon>Bacteria</taxon>
        <taxon>Pseudomonadati</taxon>
        <taxon>Planctomycetota</taxon>
        <taxon>Planctomycetia</taxon>
        <taxon>Pirellulales</taxon>
        <taxon>Pirellulaceae</taxon>
        <taxon>Rhodopirellula</taxon>
    </lineage>
</organism>
<keyword evidence="2" id="KW-1185">Reference proteome</keyword>